<dbReference type="OrthoDB" id="10266288at2759"/>
<feature type="transmembrane region" description="Helical" evidence="2">
    <location>
        <begin position="209"/>
        <end position="227"/>
    </location>
</feature>
<feature type="transmembrane region" description="Helical" evidence="2">
    <location>
        <begin position="94"/>
        <end position="119"/>
    </location>
</feature>
<dbReference type="AlphaFoldDB" id="A0A1Y1X4G1"/>
<reference evidence="3 4" key="2">
    <citation type="submission" date="2016-08" db="EMBL/GenBank/DDBJ databases">
        <title>Pervasive Adenine N6-methylation of Active Genes in Fungi.</title>
        <authorList>
            <consortium name="DOE Joint Genome Institute"/>
            <person name="Mondo S.J."/>
            <person name="Dannebaum R.O."/>
            <person name="Kuo R.C."/>
            <person name="Labutti K."/>
            <person name="Haridas S."/>
            <person name="Kuo A."/>
            <person name="Salamov A."/>
            <person name="Ahrendt S.R."/>
            <person name="Lipzen A."/>
            <person name="Sullivan W."/>
            <person name="Andreopoulos W.B."/>
            <person name="Clum A."/>
            <person name="Lindquist E."/>
            <person name="Daum C."/>
            <person name="Ramamoorthy G.K."/>
            <person name="Gryganskyi A."/>
            <person name="Culley D."/>
            <person name="Magnuson J.K."/>
            <person name="James T.Y."/>
            <person name="O'Malley M.A."/>
            <person name="Stajich J.E."/>
            <person name="Spatafora J.W."/>
            <person name="Visel A."/>
            <person name="Grigoriev I.V."/>
        </authorList>
    </citation>
    <scope>NUCLEOTIDE SEQUENCE [LARGE SCALE GENOMIC DNA]</scope>
    <source>
        <strain evidence="3 4">S4</strain>
    </source>
</reference>
<name>A0A1Y1X4G1_9FUNG</name>
<evidence type="ECO:0000313" key="3">
    <source>
        <dbReference type="EMBL" id="ORX80701.1"/>
    </source>
</evidence>
<feature type="transmembrane region" description="Helical" evidence="2">
    <location>
        <begin position="184"/>
        <end position="203"/>
    </location>
</feature>
<keyword evidence="2" id="KW-0472">Membrane</keyword>
<accession>A0A1Y1X4G1</accession>
<reference evidence="3 4" key="1">
    <citation type="submission" date="2016-08" db="EMBL/GenBank/DDBJ databases">
        <title>A Parts List for Fungal Cellulosomes Revealed by Comparative Genomics.</title>
        <authorList>
            <consortium name="DOE Joint Genome Institute"/>
            <person name="Haitjema C.H."/>
            <person name="Gilmore S.P."/>
            <person name="Henske J.K."/>
            <person name="Solomon K.V."/>
            <person name="De Groot R."/>
            <person name="Kuo A."/>
            <person name="Mondo S.J."/>
            <person name="Salamov A.A."/>
            <person name="Labutti K."/>
            <person name="Zhao Z."/>
            <person name="Chiniquy J."/>
            <person name="Barry K."/>
            <person name="Brewer H.M."/>
            <person name="Purvine S.O."/>
            <person name="Wright A.T."/>
            <person name="Boxma B."/>
            <person name="Van Alen T."/>
            <person name="Hackstein J.H."/>
            <person name="Baker S.E."/>
            <person name="Grigoriev I.V."/>
            <person name="O'Malley M.A."/>
        </authorList>
    </citation>
    <scope>NUCLEOTIDE SEQUENCE [LARGE SCALE GENOMIC DNA]</scope>
    <source>
        <strain evidence="3 4">S4</strain>
    </source>
</reference>
<feature type="compositionally biased region" description="Polar residues" evidence="1">
    <location>
        <begin position="319"/>
        <end position="333"/>
    </location>
</feature>
<dbReference type="Proteomes" id="UP000193944">
    <property type="component" value="Unassembled WGS sequence"/>
</dbReference>
<sequence length="448" mass="52394">MNKNNQLYNDQSIIKKKIVDLQLCYFLIFDETVITMNDKIRNILKFLALDVDYSIFNVMQISINAIYFIGAAIFLLCVLLIHPEKFKENIITKVLRIFIILFNTIAFPLCTQIFARSLVPKGGKLAAYPDVSFFEGRQLFVLLDVVSFILYLLFQFIVFPFIYINPTPFNKKNALCKTYSFMELKYNIAVFILSFATVILRAYKADFACFIFIVMFLYIIYETYELLTTHPYYHKHVNNLRAGMWTMVLGMSIVDLFALLFGKGKSFFSIILPIIGVCSFVIGFLLSIYQYKKHIEAIYKRYKTKRLEEKYRYNRDHGITSSNDSENESQVSSENDHNEKLISVDSYDSSGNINNKKKHNKKQEVEESEESEEDDDDSSHSGSFVLNDRISERITSFGSLREIVNDKVSNEPIIVYNYINEFELSCRFIWSNETNEAFQLMKELYEER</sequence>
<keyword evidence="4" id="KW-1185">Reference proteome</keyword>
<keyword evidence="2" id="KW-0812">Transmembrane</keyword>
<gene>
    <name evidence="3" type="ORF">BCR32DRAFT_280338</name>
</gene>
<feature type="transmembrane region" description="Helical" evidence="2">
    <location>
        <begin position="139"/>
        <end position="163"/>
    </location>
</feature>
<feature type="transmembrane region" description="Helical" evidence="2">
    <location>
        <begin position="61"/>
        <end position="82"/>
    </location>
</feature>
<dbReference type="EMBL" id="MCFG01000138">
    <property type="protein sequence ID" value="ORX80701.1"/>
    <property type="molecule type" value="Genomic_DNA"/>
</dbReference>
<evidence type="ECO:0000256" key="1">
    <source>
        <dbReference type="SAM" id="MobiDB-lite"/>
    </source>
</evidence>
<dbReference type="STRING" id="1754192.A0A1Y1X4G1"/>
<feature type="compositionally biased region" description="Acidic residues" evidence="1">
    <location>
        <begin position="366"/>
        <end position="377"/>
    </location>
</feature>
<proteinExistence type="predicted"/>
<feature type="transmembrane region" description="Helical" evidence="2">
    <location>
        <begin position="267"/>
        <end position="291"/>
    </location>
</feature>
<keyword evidence="2" id="KW-1133">Transmembrane helix</keyword>
<organism evidence="3 4">
    <name type="scientific">Anaeromyces robustus</name>
    <dbReference type="NCBI Taxonomy" id="1754192"/>
    <lineage>
        <taxon>Eukaryota</taxon>
        <taxon>Fungi</taxon>
        <taxon>Fungi incertae sedis</taxon>
        <taxon>Chytridiomycota</taxon>
        <taxon>Chytridiomycota incertae sedis</taxon>
        <taxon>Neocallimastigomycetes</taxon>
        <taxon>Neocallimastigales</taxon>
        <taxon>Neocallimastigaceae</taxon>
        <taxon>Anaeromyces</taxon>
    </lineage>
</organism>
<comment type="caution">
    <text evidence="3">The sequence shown here is derived from an EMBL/GenBank/DDBJ whole genome shotgun (WGS) entry which is preliminary data.</text>
</comment>
<evidence type="ECO:0000256" key="2">
    <source>
        <dbReference type="SAM" id="Phobius"/>
    </source>
</evidence>
<evidence type="ECO:0000313" key="4">
    <source>
        <dbReference type="Proteomes" id="UP000193944"/>
    </source>
</evidence>
<protein>
    <submittedName>
        <fullName evidence="3">Uncharacterized protein</fullName>
    </submittedName>
</protein>
<feature type="transmembrane region" description="Helical" evidence="2">
    <location>
        <begin position="239"/>
        <end position="261"/>
    </location>
</feature>
<feature type="region of interest" description="Disordered" evidence="1">
    <location>
        <begin position="316"/>
        <end position="384"/>
    </location>
</feature>